<feature type="compositionally biased region" description="Acidic residues" evidence="1">
    <location>
        <begin position="131"/>
        <end position="140"/>
    </location>
</feature>
<accession>A0A919WBH0</accession>
<sequence length="346" mass="37328">MKFFSNEAKENDPGYDRSDVATSDPVAVPQQRAGSPWNDTPGDSTPDFHEPQHRDSSTTDDDDHRPTDEPSDSITTDELADRDRTSSDSSDSDEPEVERLSEPITTTYGPDGTVTHSTSENGDDTLRSEDDTVDTVDTDDDTVKSEDETIKDEGTFDSPEAVEPATGEPISDEDRDDDQDRDVADHAVEDRDGDGEPDAVVEEPLTDEPAADDEPKSEINGAPVAVDPEPVPALDTEDDHNAEETPVVAAVPVGATPGSVPAAPLDRLFTDGDSFAERFRDIQLRFVDSPKEATAEAATLVGEAVDKLTAALTSQKDSLAGDSDDTEQLRVQLRGYRDLLNRLTGL</sequence>
<feature type="compositionally biased region" description="Basic and acidic residues" evidence="1">
    <location>
        <begin position="141"/>
        <end position="154"/>
    </location>
</feature>
<dbReference type="RefSeq" id="WP_213012661.1">
    <property type="nucleotide sequence ID" value="NZ_BOQN01000132.1"/>
</dbReference>
<feature type="compositionally biased region" description="Basic and acidic residues" evidence="1">
    <location>
        <begin position="181"/>
        <end position="190"/>
    </location>
</feature>
<dbReference type="Proteomes" id="UP000677082">
    <property type="component" value="Unassembled WGS sequence"/>
</dbReference>
<feature type="compositionally biased region" description="Polar residues" evidence="1">
    <location>
        <begin position="103"/>
        <end position="120"/>
    </location>
</feature>
<organism evidence="2 3">
    <name type="scientific">Paractinoplanes toevensis</name>
    <dbReference type="NCBI Taxonomy" id="571911"/>
    <lineage>
        <taxon>Bacteria</taxon>
        <taxon>Bacillati</taxon>
        <taxon>Actinomycetota</taxon>
        <taxon>Actinomycetes</taxon>
        <taxon>Micromonosporales</taxon>
        <taxon>Micromonosporaceae</taxon>
        <taxon>Paractinoplanes</taxon>
    </lineage>
</organism>
<evidence type="ECO:0000313" key="3">
    <source>
        <dbReference type="Proteomes" id="UP000677082"/>
    </source>
</evidence>
<evidence type="ECO:0000313" key="2">
    <source>
        <dbReference type="EMBL" id="GIM97013.1"/>
    </source>
</evidence>
<comment type="caution">
    <text evidence="2">The sequence shown here is derived from an EMBL/GenBank/DDBJ whole genome shotgun (WGS) entry which is preliminary data.</text>
</comment>
<keyword evidence="3" id="KW-1185">Reference proteome</keyword>
<dbReference type="EMBL" id="BOQN01000132">
    <property type="protein sequence ID" value="GIM97013.1"/>
    <property type="molecule type" value="Genomic_DNA"/>
</dbReference>
<feature type="compositionally biased region" description="Acidic residues" evidence="1">
    <location>
        <begin position="191"/>
        <end position="212"/>
    </location>
</feature>
<feature type="compositionally biased region" description="Basic and acidic residues" evidence="1">
    <location>
        <begin position="46"/>
        <end position="68"/>
    </location>
</feature>
<gene>
    <name evidence="2" type="ORF">Ato02nite_088060</name>
</gene>
<dbReference type="AlphaFoldDB" id="A0A919WBH0"/>
<reference evidence="2 3" key="1">
    <citation type="submission" date="2021-03" db="EMBL/GenBank/DDBJ databases">
        <title>Whole genome shotgun sequence of Actinoplanes toevensis NBRC 105298.</title>
        <authorList>
            <person name="Komaki H."/>
            <person name="Tamura T."/>
        </authorList>
    </citation>
    <scope>NUCLEOTIDE SEQUENCE [LARGE SCALE GENOMIC DNA]</scope>
    <source>
        <strain evidence="2 3">NBRC 105298</strain>
    </source>
</reference>
<feature type="region of interest" description="Disordered" evidence="1">
    <location>
        <begin position="1"/>
        <end position="245"/>
    </location>
</feature>
<proteinExistence type="predicted"/>
<protein>
    <submittedName>
        <fullName evidence="2">Uncharacterized protein</fullName>
    </submittedName>
</protein>
<feature type="compositionally biased region" description="Basic and acidic residues" evidence="1">
    <location>
        <begin position="7"/>
        <end position="19"/>
    </location>
</feature>
<feature type="compositionally biased region" description="Acidic residues" evidence="1">
    <location>
        <begin position="170"/>
        <end position="180"/>
    </location>
</feature>
<evidence type="ECO:0000256" key="1">
    <source>
        <dbReference type="SAM" id="MobiDB-lite"/>
    </source>
</evidence>
<name>A0A919WBH0_9ACTN</name>